<feature type="non-terminal residue" evidence="2">
    <location>
        <position position="29"/>
    </location>
</feature>
<feature type="non-terminal residue" evidence="2">
    <location>
        <position position="1"/>
    </location>
</feature>
<sequence>PPPGRTRNGTASGRFSGRGRASGRTTSAG</sequence>
<organism evidence="2">
    <name type="scientific">uncultured Thermomicrobiales bacterium</name>
    <dbReference type="NCBI Taxonomy" id="1645740"/>
    <lineage>
        <taxon>Bacteria</taxon>
        <taxon>Pseudomonadati</taxon>
        <taxon>Thermomicrobiota</taxon>
        <taxon>Thermomicrobia</taxon>
        <taxon>Thermomicrobiales</taxon>
        <taxon>environmental samples</taxon>
    </lineage>
</organism>
<dbReference type="AlphaFoldDB" id="A0A6J4V3Y2"/>
<feature type="region of interest" description="Disordered" evidence="1">
    <location>
        <begin position="1"/>
        <end position="29"/>
    </location>
</feature>
<dbReference type="EMBL" id="CADCWL010000117">
    <property type="protein sequence ID" value="CAA9567842.1"/>
    <property type="molecule type" value="Genomic_DNA"/>
</dbReference>
<gene>
    <name evidence="2" type="ORF">AVDCRST_MAG19-2454</name>
</gene>
<feature type="compositionally biased region" description="Low complexity" evidence="1">
    <location>
        <begin position="9"/>
        <end position="29"/>
    </location>
</feature>
<proteinExistence type="predicted"/>
<protein>
    <submittedName>
        <fullName evidence="2">Uncharacterized protein</fullName>
    </submittedName>
</protein>
<reference evidence="2" key="1">
    <citation type="submission" date="2020-02" db="EMBL/GenBank/DDBJ databases">
        <authorList>
            <person name="Meier V. D."/>
        </authorList>
    </citation>
    <scope>NUCLEOTIDE SEQUENCE</scope>
    <source>
        <strain evidence="2">AVDCRST_MAG19</strain>
    </source>
</reference>
<name>A0A6J4V3Y2_9BACT</name>
<evidence type="ECO:0000256" key="1">
    <source>
        <dbReference type="SAM" id="MobiDB-lite"/>
    </source>
</evidence>
<evidence type="ECO:0000313" key="2">
    <source>
        <dbReference type="EMBL" id="CAA9567842.1"/>
    </source>
</evidence>
<accession>A0A6J4V3Y2</accession>